<feature type="compositionally biased region" description="Acidic residues" evidence="11">
    <location>
        <begin position="470"/>
        <end position="487"/>
    </location>
</feature>
<dbReference type="GO" id="GO:0032040">
    <property type="term" value="C:small-subunit processome"/>
    <property type="evidence" value="ECO:0007669"/>
    <property type="project" value="EnsemblFungi"/>
</dbReference>
<dbReference type="GO" id="GO:0005654">
    <property type="term" value="C:nucleoplasm"/>
    <property type="evidence" value="ECO:0007669"/>
    <property type="project" value="UniProtKB-ARBA"/>
</dbReference>
<feature type="region of interest" description="Disordered" evidence="11">
    <location>
        <begin position="1094"/>
        <end position="1157"/>
    </location>
</feature>
<dbReference type="Proteomes" id="UP000094336">
    <property type="component" value="Unassembled WGS sequence"/>
</dbReference>
<dbReference type="FunFam" id="3.40.50.300:FF:000105">
    <property type="entry name" value="BMS1 ribosome biogenesis factor"/>
    <property type="match status" value="1"/>
</dbReference>
<evidence type="ECO:0000256" key="2">
    <source>
        <dbReference type="ARBA" id="ARBA00022517"/>
    </source>
</evidence>
<dbReference type="InterPro" id="IPR027417">
    <property type="entry name" value="P-loop_NTPase"/>
</dbReference>
<dbReference type="STRING" id="984486.A0A1E3QLR0"/>
<dbReference type="GeneID" id="30150297"/>
<evidence type="ECO:0000256" key="4">
    <source>
        <dbReference type="ARBA" id="ARBA00022741"/>
    </source>
</evidence>
<dbReference type="GO" id="GO:0016887">
    <property type="term" value="F:ATP hydrolysis activity"/>
    <property type="evidence" value="ECO:0007669"/>
    <property type="project" value="InterPro"/>
</dbReference>
<comment type="similarity">
    <text evidence="10">Belongs to the TRAFAC class translation factor GTPase superfamily. Bms1-like GTPase family. BMS1 subfamily.</text>
</comment>
<sequence length="1157" mass="130800">MEQTNKAHRQSGERNTAKKKLHQGGHNAKAFAFNAPMKLQRAAMRTNDVNEKKLHVPMVDRTPDQDPPPVIVAVVGPPGTGKTTLIKSLIKRLAKTNLNDINGPVTLVSGKRRRLTIIEVGNDLNSMVDAAKIADLVLLMIDGNFGLEMETMEFLNVAQHHGMPRMLGVCTHLDLFKSQSTLRSSKKRLKTRFWTEVYQGAKLFYLSGVINGRYPDREILNLTRFISVMKFRPLKWRNEHPYMLADRVTDLTHPTLIEQNPNCDRKIAIYGYLHGTPMAQANARVHIAGVGDYTVHSAERLPDPCPTPYYEQKLEEIEREAAKAAAAAGEAVVKTKTRRKRLEDKQRIIYAPMSDVGGVLVDRDAVYIDMGETESFVPGEERGFGEKLVTGLQEVTKSMEEMFDEGPGLRLFSESKELGSKTLAPEDSDDEAGLLSELESEEEEEDDVARVNTGRTSMRQARVVGKPLNEEEDNDMDSDDFNDEEEESRAKTEVVDFGGQEELAYASDSDLGDDDFVGAATRLRGSAQRKWNLSKLIYTEGLEPGEALRKWKQEEEEEEENIEDDEDDFFQKKETAASNADLDTFVPFFDDLQTLKEKFTTEAIEALKSRFFAVSKKPSGEASDDEIFGDFEDLETGESKKETSSSDSDADSNADSDDFADFDAEEKKEEEEEEEEEVDQTLTVDEKRALNAKKKEKLRLQFEAEQGDTFGEDEGEYDTWYELQKAKMAKQLEINKAEFEAMDGSTRERIEGILAGSYVRLVFNDVPPEFIENFNPKYPVVIGGLLATEERFGYLNVRIRRHRWHKKILKSNDPLILSLGWRRFQTLPVYTTSDSRTRNRMLKYTPEHAYCTATLYGPLVSPNTTFCGFQVVANSDTTGSFRVAATGIVEDLNSSVEIVKKLKLVGYPYKVYKNTAFIKDMFSTSLEVAKFEGASIKTVSGVRGEIKRALSKPEGHYRATFEDKILLSDIVMLRTWYPVAVKKFYNPVSSLLLSDKADWKGMRLTGAIRAANAIATPSNPNSAYGKIERAERRFNPLRVPKAIQSDLPFKSQISAMKPQKKQSYMAKRAVVLGGDEKKARELLQKVATVRKLKDEKRKAKKGEKFQEKLKKMAKMADIRTEKEKERKKEFFAKEGKKRSMGSSEGNSEAFGKKRRAY</sequence>
<name>A0A1E3QLR0_9ASCO</name>
<feature type="domain" description="Bms1-type G" evidence="12">
    <location>
        <begin position="68"/>
        <end position="232"/>
    </location>
</feature>
<keyword evidence="14" id="KW-1185">Reference proteome</keyword>
<feature type="compositionally biased region" description="Basic and acidic residues" evidence="11">
    <location>
        <begin position="1094"/>
        <end position="1134"/>
    </location>
</feature>
<dbReference type="AlphaFoldDB" id="A0A1E3QLR0"/>
<dbReference type="GO" id="GO:0005524">
    <property type="term" value="F:ATP binding"/>
    <property type="evidence" value="ECO:0007669"/>
    <property type="project" value="UniProtKB-KW"/>
</dbReference>
<keyword evidence="2" id="KW-0690">Ribosome biogenesis</keyword>
<organism evidence="13 14">
    <name type="scientific">Babjeviella inositovora NRRL Y-12698</name>
    <dbReference type="NCBI Taxonomy" id="984486"/>
    <lineage>
        <taxon>Eukaryota</taxon>
        <taxon>Fungi</taxon>
        <taxon>Dikarya</taxon>
        <taxon>Ascomycota</taxon>
        <taxon>Saccharomycotina</taxon>
        <taxon>Pichiomycetes</taxon>
        <taxon>Serinales incertae sedis</taxon>
        <taxon>Babjeviella</taxon>
    </lineage>
</organism>
<dbReference type="Gene3D" id="3.40.50.300">
    <property type="entry name" value="P-loop containing nucleotide triphosphate hydrolases"/>
    <property type="match status" value="1"/>
</dbReference>
<feature type="region of interest" description="Disordered" evidence="11">
    <location>
        <begin position="419"/>
        <end position="493"/>
    </location>
</feature>
<dbReference type="GO" id="GO:2000232">
    <property type="term" value="P:regulation of rRNA processing"/>
    <property type="evidence" value="ECO:0007669"/>
    <property type="project" value="EnsemblFungi"/>
</dbReference>
<dbReference type="GO" id="GO:0030686">
    <property type="term" value="C:90S preribosome"/>
    <property type="evidence" value="ECO:0007669"/>
    <property type="project" value="EnsemblFungi"/>
</dbReference>
<keyword evidence="6" id="KW-0067">ATP-binding</keyword>
<keyword evidence="5" id="KW-0378">Hydrolase</keyword>
<evidence type="ECO:0000259" key="12">
    <source>
        <dbReference type="PROSITE" id="PS51714"/>
    </source>
</evidence>
<evidence type="ECO:0000256" key="8">
    <source>
        <dbReference type="ARBA" id="ARBA00023242"/>
    </source>
</evidence>
<proteinExistence type="inferred from homology"/>
<dbReference type="InterPro" id="IPR007034">
    <property type="entry name" value="BMS1_TSR1_C"/>
</dbReference>
<dbReference type="GO" id="GO:0000480">
    <property type="term" value="P:endonucleolytic cleavage in 5'-ETS of tricistronic rRNA transcript (SSU-rRNA, 5.8S rRNA, LSU-rRNA)"/>
    <property type="evidence" value="ECO:0007669"/>
    <property type="project" value="EnsemblFungi"/>
</dbReference>
<keyword evidence="7" id="KW-0342">GTP-binding</keyword>
<dbReference type="InterPro" id="IPR039761">
    <property type="entry name" value="Bms1/Tsr1"/>
</dbReference>
<dbReference type="SMART" id="SM01362">
    <property type="entry name" value="DUF663"/>
    <property type="match status" value="1"/>
</dbReference>
<protein>
    <recommendedName>
        <fullName evidence="12">Bms1-type G domain-containing protein</fullName>
    </recommendedName>
</protein>
<evidence type="ECO:0000313" key="13">
    <source>
        <dbReference type="EMBL" id="ODQ78404.1"/>
    </source>
</evidence>
<feature type="compositionally biased region" description="Acidic residues" evidence="11">
    <location>
        <begin position="648"/>
        <end position="679"/>
    </location>
</feature>
<evidence type="ECO:0000256" key="10">
    <source>
        <dbReference type="ARBA" id="ARBA00061391"/>
    </source>
</evidence>
<dbReference type="PANTHER" id="PTHR12858:SF2">
    <property type="entry name" value="RIBOSOME BIOGENESIS PROTEIN BMS1 HOMOLOG"/>
    <property type="match status" value="1"/>
</dbReference>
<dbReference type="InterPro" id="IPR012948">
    <property type="entry name" value="AARP2CN"/>
</dbReference>
<evidence type="ECO:0000256" key="1">
    <source>
        <dbReference type="ARBA" id="ARBA00004604"/>
    </source>
</evidence>
<dbReference type="CDD" id="cd01882">
    <property type="entry name" value="BMS1"/>
    <property type="match status" value="1"/>
</dbReference>
<feature type="region of interest" description="Disordered" evidence="11">
    <location>
        <begin position="1"/>
        <end position="25"/>
    </location>
</feature>
<dbReference type="GO" id="GO:0005737">
    <property type="term" value="C:cytoplasm"/>
    <property type="evidence" value="ECO:0007669"/>
    <property type="project" value="EnsemblFungi"/>
</dbReference>
<dbReference type="GO" id="GO:0005525">
    <property type="term" value="F:GTP binding"/>
    <property type="evidence" value="ECO:0007669"/>
    <property type="project" value="UniProtKB-KW"/>
</dbReference>
<dbReference type="RefSeq" id="XP_018983732.1">
    <property type="nucleotide sequence ID" value="XM_019132444.1"/>
</dbReference>
<comment type="subcellular location">
    <subcellularLocation>
        <location evidence="1">Nucleus</location>
        <location evidence="1">Nucleolus</location>
    </subcellularLocation>
</comment>
<dbReference type="InterPro" id="IPR003959">
    <property type="entry name" value="ATPase_AAA_core"/>
</dbReference>
<dbReference type="InterPro" id="IPR030387">
    <property type="entry name" value="G_Bms1/Tsr1_dom"/>
</dbReference>
<evidence type="ECO:0000256" key="7">
    <source>
        <dbReference type="ARBA" id="ARBA00023134"/>
    </source>
</evidence>
<dbReference type="GO" id="GO:0034511">
    <property type="term" value="F:U3 snoRNA binding"/>
    <property type="evidence" value="ECO:0007669"/>
    <property type="project" value="EnsemblFungi"/>
</dbReference>
<gene>
    <name evidence="13" type="ORF">BABINDRAFT_64988</name>
</gene>
<evidence type="ECO:0000313" key="14">
    <source>
        <dbReference type="Proteomes" id="UP000094336"/>
    </source>
</evidence>
<keyword evidence="8" id="KW-0539">Nucleus</keyword>
<feature type="region of interest" description="Disordered" evidence="11">
    <location>
        <begin position="615"/>
        <end position="684"/>
    </location>
</feature>
<feature type="compositionally biased region" description="Acidic residues" evidence="11">
    <location>
        <begin position="426"/>
        <end position="447"/>
    </location>
</feature>
<dbReference type="Pfam" id="PF04950">
    <property type="entry name" value="RIBIOP_C"/>
    <property type="match status" value="1"/>
</dbReference>
<dbReference type="SMART" id="SM00785">
    <property type="entry name" value="AARP2CN"/>
    <property type="match status" value="1"/>
</dbReference>
<keyword evidence="3" id="KW-0597">Phosphoprotein</keyword>
<comment type="catalytic activity">
    <reaction evidence="9">
        <text>GTP + H2O = GDP + phosphate + H(+)</text>
        <dbReference type="Rhea" id="RHEA:19669"/>
        <dbReference type="ChEBI" id="CHEBI:15377"/>
        <dbReference type="ChEBI" id="CHEBI:15378"/>
        <dbReference type="ChEBI" id="CHEBI:37565"/>
        <dbReference type="ChEBI" id="CHEBI:43474"/>
        <dbReference type="ChEBI" id="CHEBI:58189"/>
    </reaction>
    <physiologicalReaction direction="left-to-right" evidence="9">
        <dbReference type="Rhea" id="RHEA:19670"/>
    </physiologicalReaction>
</comment>
<dbReference type="OrthoDB" id="10260897at2759"/>
<dbReference type="GO" id="GO:0003924">
    <property type="term" value="F:GTPase activity"/>
    <property type="evidence" value="ECO:0007669"/>
    <property type="project" value="EnsemblFungi"/>
</dbReference>
<dbReference type="EMBL" id="KV454435">
    <property type="protein sequence ID" value="ODQ78404.1"/>
    <property type="molecule type" value="Genomic_DNA"/>
</dbReference>
<dbReference type="PROSITE" id="PS51714">
    <property type="entry name" value="G_BMS1"/>
    <property type="match status" value="1"/>
</dbReference>
<evidence type="ECO:0000256" key="5">
    <source>
        <dbReference type="ARBA" id="ARBA00022801"/>
    </source>
</evidence>
<dbReference type="GO" id="GO:0000472">
    <property type="term" value="P:endonucleolytic cleavage to generate mature 5'-end of SSU-rRNA from (SSU-rRNA, 5.8S rRNA, LSU-rRNA)"/>
    <property type="evidence" value="ECO:0007669"/>
    <property type="project" value="EnsemblFungi"/>
</dbReference>
<feature type="compositionally biased region" description="Acidic residues" evidence="11">
    <location>
        <begin position="622"/>
        <end position="636"/>
    </location>
</feature>
<evidence type="ECO:0000256" key="9">
    <source>
        <dbReference type="ARBA" id="ARBA00049117"/>
    </source>
</evidence>
<dbReference type="SUPFAM" id="SSF52540">
    <property type="entry name" value="P-loop containing nucleoside triphosphate hydrolases"/>
    <property type="match status" value="1"/>
</dbReference>
<dbReference type="Pfam" id="PF00004">
    <property type="entry name" value="AAA"/>
    <property type="match status" value="1"/>
</dbReference>
<accession>A0A1E3QLR0</accession>
<evidence type="ECO:0000256" key="3">
    <source>
        <dbReference type="ARBA" id="ARBA00022553"/>
    </source>
</evidence>
<dbReference type="PANTHER" id="PTHR12858">
    <property type="entry name" value="RIBOSOME BIOGENESIS PROTEIN"/>
    <property type="match status" value="1"/>
</dbReference>
<keyword evidence="4" id="KW-0547">Nucleotide-binding</keyword>
<reference evidence="14" key="1">
    <citation type="submission" date="2016-05" db="EMBL/GenBank/DDBJ databases">
        <title>Comparative genomics of biotechnologically important yeasts.</title>
        <authorList>
            <consortium name="DOE Joint Genome Institute"/>
            <person name="Riley R."/>
            <person name="Haridas S."/>
            <person name="Wolfe K.H."/>
            <person name="Lopes M.R."/>
            <person name="Hittinger C.T."/>
            <person name="Goker M."/>
            <person name="Salamov A."/>
            <person name="Wisecaver J."/>
            <person name="Long T.M."/>
            <person name="Aerts A.L."/>
            <person name="Barry K."/>
            <person name="Choi C."/>
            <person name="Clum A."/>
            <person name="Coughlan A.Y."/>
            <person name="Deshpande S."/>
            <person name="Douglass A.P."/>
            <person name="Hanson S.J."/>
            <person name="Klenk H.-P."/>
            <person name="Labutti K."/>
            <person name="Lapidus A."/>
            <person name="Lindquist E."/>
            <person name="Lipzen A."/>
            <person name="Meier-Kolthoff J.P."/>
            <person name="Ohm R.A."/>
            <person name="Otillar R.P."/>
            <person name="Pangilinan J."/>
            <person name="Peng Y."/>
            <person name="Rokas A."/>
            <person name="Rosa C.A."/>
            <person name="Scheuner C."/>
            <person name="Sibirny A.A."/>
            <person name="Slot J.C."/>
            <person name="Stielow J.B."/>
            <person name="Sun H."/>
            <person name="Kurtzman C.P."/>
            <person name="Blackwell M."/>
            <person name="Grigoriev I.V."/>
            <person name="Jeffries T.W."/>
        </authorList>
    </citation>
    <scope>NUCLEOTIDE SEQUENCE [LARGE SCALE GENOMIC DNA]</scope>
    <source>
        <strain evidence="14">NRRL Y-12698</strain>
    </source>
</reference>
<dbReference type="InterPro" id="IPR037875">
    <property type="entry name" value="Bms1_N"/>
</dbReference>
<dbReference type="Pfam" id="PF08142">
    <property type="entry name" value="AARP2CN"/>
    <property type="match status" value="1"/>
</dbReference>
<evidence type="ECO:0000256" key="11">
    <source>
        <dbReference type="SAM" id="MobiDB-lite"/>
    </source>
</evidence>
<evidence type="ECO:0000256" key="6">
    <source>
        <dbReference type="ARBA" id="ARBA00022840"/>
    </source>
</evidence>